<evidence type="ECO:0000256" key="6">
    <source>
        <dbReference type="ARBA" id="ARBA00022642"/>
    </source>
</evidence>
<comment type="PTM">
    <text evidence="9">Transiently phosphorylated on a His residue during the reaction cycle. Phosphorylation strongly increases the affinity for substrates and increases the rate of nicotinate D-ribonucleotide production. Dephosphorylation regenerates the low-affinity form of the enzyme, leading to product release.</text>
</comment>
<dbReference type="FunFam" id="3.20.20.70:FF:000076">
    <property type="entry name" value="Nicotinate phosphoribosyltransferase"/>
    <property type="match status" value="1"/>
</dbReference>
<dbReference type="STRING" id="1423734.FC83_GL001697"/>
<sequence>MSNLSMLTDLYEFSMANGYYEAANDEVGSFDVFFRKVPDQGSFVIFAGLQQAVDALENFHFDQPDIDYLRGLHLYSEGFLDYLQHFKFDCEVWAIPEGTPVFPREPLLTIKGPLLQTQLFETLLLNILNHQSLIATKARRITYAAEGRPVMEFGARRAQGPSSATYGARAAIIGGCTSTSNVQAAELFGIPAAGTMAHSWIEAFPDELTAFEKWGEIYPDNAALLVDTYDVLSSGVPNAIKVFKELQAAGHKPVGIRIDSGDIAQLAKAARQQLDAAGLPEVKITASNSLDETVIQALLKEGAPIDNFGIGEKLITSASAPVLSGVYKLTAVQSQGQWVPKIKISDSTEKLTLPSIKQVYRLYRPGSDQAFGDVIALKDEVLTSDITAVPASPLATKRQTVLKDFVAVPLQQPVLTQDHPDYVAPNLPEIQQRTQEKLAELPAATKRLVNPDEYRVYLTKSLADLQTELVQKYHEKEHVQ</sequence>
<dbReference type="SUPFAM" id="SSF51690">
    <property type="entry name" value="Nicotinate/Quinolinate PRTase C-terminal domain-like"/>
    <property type="match status" value="1"/>
</dbReference>
<evidence type="ECO:0000256" key="3">
    <source>
        <dbReference type="ARBA" id="ARBA00013236"/>
    </source>
</evidence>
<dbReference type="PANTHER" id="PTHR11098">
    <property type="entry name" value="NICOTINATE PHOSPHORIBOSYLTRANSFERASE"/>
    <property type="match status" value="1"/>
</dbReference>
<evidence type="ECO:0000256" key="2">
    <source>
        <dbReference type="ARBA" id="ARBA00010897"/>
    </source>
</evidence>
<dbReference type="InterPro" id="IPR036068">
    <property type="entry name" value="Nicotinate_pribotase-like_C"/>
</dbReference>
<dbReference type="Pfam" id="PF04095">
    <property type="entry name" value="NAPRTase"/>
    <property type="match status" value="1"/>
</dbReference>
<keyword evidence="14" id="KW-1185">Reference proteome</keyword>
<dbReference type="GO" id="GO:0005829">
    <property type="term" value="C:cytosol"/>
    <property type="evidence" value="ECO:0007669"/>
    <property type="project" value="TreeGrafter"/>
</dbReference>
<accession>A0A0R1XK86</accession>
<dbReference type="RefSeq" id="WP_057003022.1">
    <property type="nucleotide sequence ID" value="NZ_AZGA01000088.1"/>
</dbReference>
<dbReference type="GO" id="GO:0047280">
    <property type="term" value="F:nicotinamide phosphoribosyltransferase activity"/>
    <property type="evidence" value="ECO:0007669"/>
    <property type="project" value="UniProtKB-ARBA"/>
</dbReference>
<dbReference type="AlphaFoldDB" id="A0A0R1XK86"/>
<dbReference type="GO" id="GO:0004516">
    <property type="term" value="F:nicotinate phosphoribosyltransferase activity"/>
    <property type="evidence" value="ECO:0007669"/>
    <property type="project" value="UniProtKB-UniRule"/>
</dbReference>
<dbReference type="InterPro" id="IPR041525">
    <property type="entry name" value="N/Namide_PRibTrfase"/>
</dbReference>
<reference evidence="13 14" key="1">
    <citation type="journal article" date="2015" name="Genome Announc.">
        <title>Expanding the biotechnology potential of lactobacilli through comparative genomics of 213 strains and associated genera.</title>
        <authorList>
            <person name="Sun Z."/>
            <person name="Harris H.M."/>
            <person name="McCann A."/>
            <person name="Guo C."/>
            <person name="Argimon S."/>
            <person name="Zhang W."/>
            <person name="Yang X."/>
            <person name="Jeffery I.B."/>
            <person name="Cooney J.C."/>
            <person name="Kagawa T.F."/>
            <person name="Liu W."/>
            <person name="Song Y."/>
            <person name="Salvetti E."/>
            <person name="Wrobel A."/>
            <person name="Rasinkangas P."/>
            <person name="Parkhill J."/>
            <person name="Rea M.C."/>
            <person name="O'Sullivan O."/>
            <person name="Ritari J."/>
            <person name="Douillard F.P."/>
            <person name="Paul Ross R."/>
            <person name="Yang R."/>
            <person name="Briner A.E."/>
            <person name="Felis G.E."/>
            <person name="de Vos W.M."/>
            <person name="Barrangou R."/>
            <person name="Klaenhammer T.R."/>
            <person name="Caufield P.W."/>
            <person name="Cui Y."/>
            <person name="Zhang H."/>
            <person name="O'Toole P.W."/>
        </authorList>
    </citation>
    <scope>NUCLEOTIDE SEQUENCE [LARGE SCALE GENOMIC DNA]</scope>
    <source>
        <strain evidence="13 14">DSM 18527</strain>
    </source>
</reference>
<dbReference type="CDD" id="cd01570">
    <property type="entry name" value="NAPRTase_A"/>
    <property type="match status" value="1"/>
</dbReference>
<evidence type="ECO:0000259" key="12">
    <source>
        <dbReference type="Pfam" id="PF17956"/>
    </source>
</evidence>
<evidence type="ECO:0000256" key="7">
    <source>
        <dbReference type="ARBA" id="ARBA00022679"/>
    </source>
</evidence>
<dbReference type="InterPro" id="IPR006405">
    <property type="entry name" value="Nic_PRibTrfase_pncB"/>
</dbReference>
<gene>
    <name evidence="13" type="ORF">FC83_GL001697</name>
</gene>
<dbReference type="Proteomes" id="UP000051236">
    <property type="component" value="Unassembled WGS sequence"/>
</dbReference>
<dbReference type="InterPro" id="IPR041619">
    <property type="entry name" value="NAPRTase_C"/>
</dbReference>
<keyword evidence="5 9" id="KW-0436">Ligase</keyword>
<dbReference type="PIRSF" id="PIRSF000484">
    <property type="entry name" value="NAPRT"/>
    <property type="match status" value="1"/>
</dbReference>
<dbReference type="NCBIfam" id="NF009131">
    <property type="entry name" value="PRK12484.1"/>
    <property type="match status" value="1"/>
</dbReference>
<evidence type="ECO:0000313" key="14">
    <source>
        <dbReference type="Proteomes" id="UP000051236"/>
    </source>
</evidence>
<dbReference type="Gene3D" id="3.20.140.10">
    <property type="entry name" value="nicotinate phosphoribosyltransferase"/>
    <property type="match status" value="1"/>
</dbReference>
<evidence type="ECO:0000259" key="11">
    <source>
        <dbReference type="Pfam" id="PF17767"/>
    </source>
</evidence>
<feature type="domain" description="Nicotinate phosphoribosyltransferase N-terminal" evidence="11">
    <location>
        <begin position="6"/>
        <end position="129"/>
    </location>
</feature>
<evidence type="ECO:0000259" key="10">
    <source>
        <dbReference type="Pfam" id="PF04095"/>
    </source>
</evidence>
<evidence type="ECO:0000313" key="13">
    <source>
        <dbReference type="EMBL" id="KRM30562.1"/>
    </source>
</evidence>
<keyword evidence="4" id="KW-0597">Phosphoprotein</keyword>
<proteinExistence type="inferred from homology"/>
<dbReference type="InterPro" id="IPR040727">
    <property type="entry name" value="NAPRTase_N"/>
</dbReference>
<dbReference type="NCBIfam" id="TIGR01513">
    <property type="entry name" value="NAPRTase_put"/>
    <property type="match status" value="1"/>
</dbReference>
<feature type="domain" description="Nicotinate/nicotinamide phosphoribosyltransferase" evidence="10">
    <location>
        <begin position="150"/>
        <end position="351"/>
    </location>
</feature>
<name>A0A0R1XK86_9LACO</name>
<dbReference type="PANTHER" id="PTHR11098:SF1">
    <property type="entry name" value="NICOTINATE PHOSPHORIBOSYLTRANSFERASE"/>
    <property type="match status" value="1"/>
</dbReference>
<keyword evidence="6 9" id="KW-0662">Pyridine nucleotide biosynthesis</keyword>
<organism evidence="13 14">
    <name type="scientific">Agrilactobacillus composti DSM 18527 = JCM 14202</name>
    <dbReference type="NCBI Taxonomy" id="1423734"/>
    <lineage>
        <taxon>Bacteria</taxon>
        <taxon>Bacillati</taxon>
        <taxon>Bacillota</taxon>
        <taxon>Bacilli</taxon>
        <taxon>Lactobacillales</taxon>
        <taxon>Lactobacillaceae</taxon>
        <taxon>Agrilactobacillus</taxon>
    </lineage>
</organism>
<dbReference type="eggNOG" id="COG1488">
    <property type="taxonomic scope" value="Bacteria"/>
</dbReference>
<comment type="similarity">
    <text evidence="2 9">Belongs to the NAPRTase family.</text>
</comment>
<dbReference type="SUPFAM" id="SSF54675">
    <property type="entry name" value="Nicotinate/Quinolinate PRTase N-terminal domain-like"/>
    <property type="match status" value="1"/>
</dbReference>
<dbReference type="EC" id="6.3.4.21" evidence="3 9"/>
<dbReference type="GO" id="GO:0034355">
    <property type="term" value="P:NAD+ biosynthetic process via the salvage pathway"/>
    <property type="evidence" value="ECO:0007669"/>
    <property type="project" value="TreeGrafter"/>
</dbReference>
<dbReference type="UniPathway" id="UPA00253">
    <property type="reaction ID" value="UER00457"/>
</dbReference>
<dbReference type="Gene3D" id="3.20.20.70">
    <property type="entry name" value="Aldolase class I"/>
    <property type="match status" value="1"/>
</dbReference>
<protein>
    <recommendedName>
        <fullName evidence="3 9">Nicotinate phosphoribosyltransferase</fullName>
        <ecNumber evidence="3 9">6.3.4.21</ecNumber>
    </recommendedName>
</protein>
<comment type="caution">
    <text evidence="13">The sequence shown here is derived from an EMBL/GenBank/DDBJ whole genome shotgun (WGS) entry which is preliminary data.</text>
</comment>
<keyword evidence="13" id="KW-0328">Glycosyltransferase</keyword>
<evidence type="ECO:0000256" key="4">
    <source>
        <dbReference type="ARBA" id="ARBA00022553"/>
    </source>
</evidence>
<dbReference type="EMBL" id="AZGA01000088">
    <property type="protein sequence ID" value="KRM30562.1"/>
    <property type="molecule type" value="Genomic_DNA"/>
</dbReference>
<comment type="pathway">
    <text evidence="1 9">Cofactor biosynthesis; NAD(+) biosynthesis; nicotinate D-ribonucleotide from nicotinate: step 1/1.</text>
</comment>
<dbReference type="Pfam" id="PF17767">
    <property type="entry name" value="NAPRTase_N"/>
    <property type="match status" value="1"/>
</dbReference>
<comment type="function">
    <text evidence="9">Catalyzes the first step in the biosynthesis of NAD from nicotinic acid, the ATP-dependent synthesis of beta-nicotinate D-ribonucleotide from nicotinate and 5-phospho-D-ribose 1-phosphate.</text>
</comment>
<comment type="catalytic activity">
    <reaction evidence="8 9">
        <text>5-phospho-alpha-D-ribose 1-diphosphate + nicotinate + ATP + H2O = nicotinate beta-D-ribonucleotide + ADP + phosphate + diphosphate</text>
        <dbReference type="Rhea" id="RHEA:36163"/>
        <dbReference type="ChEBI" id="CHEBI:15377"/>
        <dbReference type="ChEBI" id="CHEBI:30616"/>
        <dbReference type="ChEBI" id="CHEBI:32544"/>
        <dbReference type="ChEBI" id="CHEBI:33019"/>
        <dbReference type="ChEBI" id="CHEBI:43474"/>
        <dbReference type="ChEBI" id="CHEBI:57502"/>
        <dbReference type="ChEBI" id="CHEBI:58017"/>
        <dbReference type="ChEBI" id="CHEBI:456216"/>
        <dbReference type="EC" id="6.3.4.21"/>
    </reaction>
</comment>
<evidence type="ECO:0000256" key="5">
    <source>
        <dbReference type="ARBA" id="ARBA00022598"/>
    </source>
</evidence>
<keyword evidence="7 9" id="KW-0808">Transferase</keyword>
<evidence type="ECO:0000256" key="8">
    <source>
        <dbReference type="ARBA" id="ARBA00048668"/>
    </source>
</evidence>
<dbReference type="InterPro" id="IPR013785">
    <property type="entry name" value="Aldolase_TIM"/>
</dbReference>
<evidence type="ECO:0000256" key="1">
    <source>
        <dbReference type="ARBA" id="ARBA00004952"/>
    </source>
</evidence>
<feature type="domain" description="Nicotinate phosphoribosyltransferase C-terminal" evidence="12">
    <location>
        <begin position="357"/>
        <end position="465"/>
    </location>
</feature>
<dbReference type="Pfam" id="PF17956">
    <property type="entry name" value="NAPRTase_C"/>
    <property type="match status" value="1"/>
</dbReference>
<evidence type="ECO:0000256" key="9">
    <source>
        <dbReference type="RuleBase" id="RU365100"/>
    </source>
</evidence>
<dbReference type="InterPro" id="IPR007229">
    <property type="entry name" value="Nic_PRibTrfase-Fam"/>
</dbReference>
<dbReference type="PATRIC" id="fig|1423734.3.peg.1716"/>
<dbReference type="NCBIfam" id="NF006695">
    <property type="entry name" value="PRK09243.1-2"/>
    <property type="match status" value="1"/>
</dbReference>